<dbReference type="SMART" id="SM00355">
    <property type="entry name" value="ZnF_C2H2"/>
    <property type="match status" value="2"/>
</dbReference>
<reference evidence="11 12" key="1">
    <citation type="submission" date="2014-04" db="EMBL/GenBank/DDBJ databases">
        <title>Genome evolution of avian class.</title>
        <authorList>
            <person name="Zhang G."/>
            <person name="Li C."/>
        </authorList>
    </citation>
    <scope>NUCLEOTIDE SEQUENCE [LARGE SCALE GENOMIC DNA]</scope>
    <source>
        <strain evidence="11">BGI_N312</strain>
    </source>
</reference>
<dbReference type="Pfam" id="PF00096">
    <property type="entry name" value="zf-C2H2"/>
    <property type="match status" value="1"/>
</dbReference>
<feature type="non-terminal residue" evidence="11">
    <location>
        <position position="1"/>
    </location>
</feature>
<accession>A0A087V780</accession>
<dbReference type="InterPro" id="IPR050826">
    <property type="entry name" value="Krueppel_C2H2_ZnFinger"/>
</dbReference>
<keyword evidence="2" id="KW-0479">Metal-binding</keyword>
<comment type="subcellular location">
    <subcellularLocation>
        <location evidence="1">Nucleus</location>
    </subcellularLocation>
</comment>
<proteinExistence type="predicted"/>
<dbReference type="InterPro" id="IPR036236">
    <property type="entry name" value="Znf_C2H2_sf"/>
</dbReference>
<evidence type="ECO:0000256" key="9">
    <source>
        <dbReference type="PROSITE-ProRule" id="PRU00042"/>
    </source>
</evidence>
<evidence type="ECO:0000313" key="12">
    <source>
        <dbReference type="Proteomes" id="UP000053309"/>
    </source>
</evidence>
<evidence type="ECO:0000259" key="10">
    <source>
        <dbReference type="PROSITE" id="PS50157"/>
    </source>
</evidence>
<keyword evidence="6" id="KW-0805">Transcription regulation</keyword>
<feature type="domain" description="C2H2-type" evidence="10">
    <location>
        <begin position="7"/>
        <end position="34"/>
    </location>
</feature>
<dbReference type="PROSITE" id="PS00028">
    <property type="entry name" value="ZINC_FINGER_C2H2_1"/>
    <property type="match status" value="2"/>
</dbReference>
<dbReference type="EMBL" id="KL482511">
    <property type="protein sequence ID" value="KFO08472.1"/>
    <property type="molecule type" value="Genomic_DNA"/>
</dbReference>
<dbReference type="FunFam" id="3.30.160.60:FF:001243">
    <property type="entry name" value="myeloid zinc finger 1 isoform X1"/>
    <property type="match status" value="1"/>
</dbReference>
<dbReference type="PANTHER" id="PTHR24377">
    <property type="entry name" value="IP01015P-RELATED"/>
    <property type="match status" value="1"/>
</dbReference>
<dbReference type="SUPFAM" id="SSF57667">
    <property type="entry name" value="beta-beta-alpha zinc fingers"/>
    <property type="match status" value="2"/>
</dbReference>
<evidence type="ECO:0000313" key="11">
    <source>
        <dbReference type="EMBL" id="KFO08472.1"/>
    </source>
</evidence>
<keyword evidence="3" id="KW-0677">Repeat</keyword>
<dbReference type="FunFam" id="3.30.160.60:FF:000012">
    <property type="entry name" value="RB-associated KRAB zinc finger protein-like"/>
    <property type="match status" value="1"/>
</dbReference>
<evidence type="ECO:0000256" key="7">
    <source>
        <dbReference type="ARBA" id="ARBA00023163"/>
    </source>
</evidence>
<evidence type="ECO:0000256" key="1">
    <source>
        <dbReference type="ARBA" id="ARBA00004123"/>
    </source>
</evidence>
<dbReference type="Pfam" id="PF13465">
    <property type="entry name" value="zf-H2C2_2"/>
    <property type="match status" value="1"/>
</dbReference>
<evidence type="ECO:0000256" key="5">
    <source>
        <dbReference type="ARBA" id="ARBA00022833"/>
    </source>
</evidence>
<protein>
    <submittedName>
        <fullName evidence="11">Zinc finger protein 271</fullName>
    </submittedName>
</protein>
<dbReference type="AlphaFoldDB" id="A0A087V780"/>
<keyword evidence="12" id="KW-1185">Reference proteome</keyword>
<evidence type="ECO:0000256" key="8">
    <source>
        <dbReference type="ARBA" id="ARBA00023242"/>
    </source>
</evidence>
<evidence type="ECO:0000256" key="2">
    <source>
        <dbReference type="ARBA" id="ARBA00022723"/>
    </source>
</evidence>
<evidence type="ECO:0000256" key="6">
    <source>
        <dbReference type="ARBA" id="ARBA00023015"/>
    </source>
</evidence>
<keyword evidence="5" id="KW-0862">Zinc</keyword>
<dbReference type="GO" id="GO:0008270">
    <property type="term" value="F:zinc ion binding"/>
    <property type="evidence" value="ECO:0007669"/>
    <property type="project" value="UniProtKB-KW"/>
</dbReference>
<feature type="non-terminal residue" evidence="11">
    <location>
        <position position="74"/>
    </location>
</feature>
<evidence type="ECO:0000256" key="3">
    <source>
        <dbReference type="ARBA" id="ARBA00022737"/>
    </source>
</evidence>
<name>A0A087V780_BALRE</name>
<dbReference type="PROSITE" id="PS50157">
    <property type="entry name" value="ZINC_FINGER_C2H2_2"/>
    <property type="match status" value="2"/>
</dbReference>
<dbReference type="GO" id="GO:0005634">
    <property type="term" value="C:nucleus"/>
    <property type="evidence" value="ECO:0007669"/>
    <property type="project" value="UniProtKB-SubCell"/>
</dbReference>
<dbReference type="Gene3D" id="3.30.160.60">
    <property type="entry name" value="Classic Zinc Finger"/>
    <property type="match status" value="3"/>
</dbReference>
<evidence type="ECO:0000256" key="4">
    <source>
        <dbReference type="ARBA" id="ARBA00022771"/>
    </source>
</evidence>
<gene>
    <name evidence="11" type="ORF">N312_03759</name>
</gene>
<keyword evidence="8" id="KW-0539">Nucleus</keyword>
<keyword evidence="7" id="KW-0804">Transcription</keyword>
<sequence length="74" mass="8804">HPWGRPYKCDKCQECFSQKKTLIIHRRMHSGRSGGVLWCSYCGKTFSHPSNLIRHQRIHTGERPYQCNECPKRF</sequence>
<dbReference type="Proteomes" id="UP000053309">
    <property type="component" value="Unassembled WGS sequence"/>
</dbReference>
<dbReference type="InterPro" id="IPR013087">
    <property type="entry name" value="Znf_C2H2_type"/>
</dbReference>
<organism evidence="11 12">
    <name type="scientific">Balearica regulorum gibbericeps</name>
    <name type="common">East African grey crowned-crane</name>
    <dbReference type="NCBI Taxonomy" id="100784"/>
    <lineage>
        <taxon>Eukaryota</taxon>
        <taxon>Metazoa</taxon>
        <taxon>Chordata</taxon>
        <taxon>Craniata</taxon>
        <taxon>Vertebrata</taxon>
        <taxon>Euteleostomi</taxon>
        <taxon>Archelosauria</taxon>
        <taxon>Archosauria</taxon>
        <taxon>Dinosauria</taxon>
        <taxon>Saurischia</taxon>
        <taxon>Theropoda</taxon>
        <taxon>Coelurosauria</taxon>
        <taxon>Aves</taxon>
        <taxon>Neognathae</taxon>
        <taxon>Neoaves</taxon>
        <taxon>Gruiformes</taxon>
        <taxon>Gruidae</taxon>
        <taxon>Balearica</taxon>
    </lineage>
</organism>
<feature type="domain" description="C2H2-type" evidence="10">
    <location>
        <begin position="37"/>
        <end position="64"/>
    </location>
</feature>
<keyword evidence="4 9" id="KW-0863">Zinc-finger</keyword>